<sequence>MEPQPQVDDDHFEGFRQSFDEIHTEVDKLEKQVIEVERHYESAGNVQGSHSKGGSVVKEKGREKTLVGTKKLLQDAPRTETAAAKRMQELMRQFSTILRQITQHKWAWPFLEPVDVKGLGLHDYYEIIDKPMDFGTIKNKMEAKDDTGYKNVREIYADVRLIFKNAMKYNDEKNDVHVMAKTLLEKFEEKWLQLLPKVAEEEKREIEEEAHAQLDIQHAQEMTYAKIAKDLASELDEVDLRLTKLKEMVIQNCRKLSTGERKNLVSALAKLSPENLQRALGIVAENNPSFECTQVEVVLDLDAQSDYTLWRLHHFVKGALEDQPKICGGTAINIDTDEKKANSRRKREFCDALVNNLTKTRKLSNA</sequence>
<dbReference type="PANTHER" id="PTHR45926">
    <property type="entry name" value="OSJNBA0053K19.4 PROTEIN"/>
    <property type="match status" value="1"/>
</dbReference>
<dbReference type="Proteomes" id="UP001157006">
    <property type="component" value="Chromosome 4"/>
</dbReference>
<dbReference type="SUPFAM" id="SSF47370">
    <property type="entry name" value="Bromodomain"/>
    <property type="match status" value="1"/>
</dbReference>
<evidence type="ECO:0000256" key="3">
    <source>
        <dbReference type="ARBA" id="ARBA00023163"/>
    </source>
</evidence>
<feature type="domain" description="NET" evidence="6">
    <location>
        <begin position="246"/>
        <end position="327"/>
    </location>
</feature>
<dbReference type="EMBL" id="OX451739">
    <property type="protein sequence ID" value="CAI8608695.1"/>
    <property type="molecule type" value="Genomic_DNA"/>
</dbReference>
<keyword evidence="3" id="KW-0804">Transcription</keyword>
<evidence type="ECO:0000313" key="8">
    <source>
        <dbReference type="Proteomes" id="UP001157006"/>
    </source>
</evidence>
<dbReference type="AlphaFoldDB" id="A0AAV1ADZ7"/>
<dbReference type="InterPro" id="IPR001487">
    <property type="entry name" value="Bromodomain"/>
</dbReference>
<evidence type="ECO:0008006" key="9">
    <source>
        <dbReference type="Google" id="ProtNLM"/>
    </source>
</evidence>
<proteinExistence type="predicted"/>
<dbReference type="InterPro" id="IPR038336">
    <property type="entry name" value="NET_sf"/>
</dbReference>
<protein>
    <recommendedName>
        <fullName evidence="9">Transcription factor GTE1</fullName>
    </recommendedName>
</protein>
<evidence type="ECO:0000313" key="7">
    <source>
        <dbReference type="EMBL" id="CAI8608695.1"/>
    </source>
</evidence>
<dbReference type="Pfam" id="PF00439">
    <property type="entry name" value="Bromodomain"/>
    <property type="match status" value="1"/>
</dbReference>
<dbReference type="Gene3D" id="1.20.920.10">
    <property type="entry name" value="Bromodomain-like"/>
    <property type="match status" value="1"/>
</dbReference>
<evidence type="ECO:0000256" key="1">
    <source>
        <dbReference type="ARBA" id="ARBA00023015"/>
    </source>
</evidence>
<gene>
    <name evidence="7" type="ORF">VFH_IV097960</name>
</gene>
<dbReference type="PROSITE" id="PS50014">
    <property type="entry name" value="BROMODOMAIN_2"/>
    <property type="match status" value="1"/>
</dbReference>
<reference evidence="7 8" key="1">
    <citation type="submission" date="2023-01" db="EMBL/GenBank/DDBJ databases">
        <authorList>
            <person name="Kreplak J."/>
        </authorList>
    </citation>
    <scope>NUCLEOTIDE SEQUENCE [LARGE SCALE GENOMIC DNA]</scope>
</reference>
<dbReference type="InterPro" id="IPR027353">
    <property type="entry name" value="NET_dom"/>
</dbReference>
<dbReference type="PROSITE" id="PS51525">
    <property type="entry name" value="NET"/>
    <property type="match status" value="1"/>
</dbReference>
<evidence type="ECO:0000259" key="6">
    <source>
        <dbReference type="PROSITE" id="PS51525"/>
    </source>
</evidence>
<organism evidence="7 8">
    <name type="scientific">Vicia faba</name>
    <name type="common">Broad bean</name>
    <name type="synonym">Faba vulgaris</name>
    <dbReference type="NCBI Taxonomy" id="3906"/>
    <lineage>
        <taxon>Eukaryota</taxon>
        <taxon>Viridiplantae</taxon>
        <taxon>Streptophyta</taxon>
        <taxon>Embryophyta</taxon>
        <taxon>Tracheophyta</taxon>
        <taxon>Spermatophyta</taxon>
        <taxon>Magnoliopsida</taxon>
        <taxon>eudicotyledons</taxon>
        <taxon>Gunneridae</taxon>
        <taxon>Pentapetalae</taxon>
        <taxon>rosids</taxon>
        <taxon>fabids</taxon>
        <taxon>Fabales</taxon>
        <taxon>Fabaceae</taxon>
        <taxon>Papilionoideae</taxon>
        <taxon>50 kb inversion clade</taxon>
        <taxon>NPAAA clade</taxon>
        <taxon>Hologalegina</taxon>
        <taxon>IRL clade</taxon>
        <taxon>Fabeae</taxon>
        <taxon>Vicia</taxon>
    </lineage>
</organism>
<keyword evidence="2 4" id="KW-0103">Bromodomain</keyword>
<evidence type="ECO:0000256" key="4">
    <source>
        <dbReference type="PROSITE-ProRule" id="PRU00035"/>
    </source>
</evidence>
<dbReference type="SMART" id="SM00297">
    <property type="entry name" value="BROMO"/>
    <property type="match status" value="1"/>
</dbReference>
<dbReference type="Pfam" id="PF17035">
    <property type="entry name" value="BET"/>
    <property type="match status" value="1"/>
</dbReference>
<evidence type="ECO:0000256" key="2">
    <source>
        <dbReference type="ARBA" id="ARBA00023117"/>
    </source>
</evidence>
<keyword evidence="1" id="KW-0805">Transcription regulation</keyword>
<dbReference type="Gene3D" id="1.20.1270.220">
    <property type="match status" value="1"/>
</dbReference>
<name>A0AAV1ADZ7_VICFA</name>
<accession>A0AAV1ADZ7</accession>
<feature type="domain" description="Bromo" evidence="5">
    <location>
        <begin position="102"/>
        <end position="177"/>
    </location>
</feature>
<dbReference type="PRINTS" id="PR00503">
    <property type="entry name" value="BROMODOMAIN"/>
</dbReference>
<evidence type="ECO:0000259" key="5">
    <source>
        <dbReference type="PROSITE" id="PS50014"/>
    </source>
</evidence>
<dbReference type="InterPro" id="IPR036427">
    <property type="entry name" value="Bromodomain-like_sf"/>
</dbReference>
<keyword evidence="8" id="KW-1185">Reference proteome</keyword>